<evidence type="ECO:0000256" key="1">
    <source>
        <dbReference type="SAM" id="MobiDB-lite"/>
    </source>
</evidence>
<dbReference type="STRING" id="43928.SAMN05443636_0228"/>
<sequence>MMGATISYPPVSDDRRAAVRRKLAAFGRLCEVGIGRRHGVAAALASDGRAVAATDVIERETPPGVAFVRDDIVAAADRAAAGRTAPRDDPGEPGAPGDHYRVDCVYALNAPPELHRPLLRVADAVDAACCFTTLGGDPPAVDATPLALSGGDTLYVARDPDGVLVG</sequence>
<dbReference type="Proteomes" id="UP000184357">
    <property type="component" value="Unassembled WGS sequence"/>
</dbReference>
<dbReference type="Pfam" id="PF03686">
    <property type="entry name" value="UPF0146"/>
    <property type="match status" value="2"/>
</dbReference>
<dbReference type="InterPro" id="IPR005353">
    <property type="entry name" value="UPF0146"/>
</dbReference>
<dbReference type="EMBL" id="FQWV01000001">
    <property type="protein sequence ID" value="SHG42883.1"/>
    <property type="molecule type" value="Genomic_DNA"/>
</dbReference>
<name>A0A1M5JSC8_9EURY</name>
<reference evidence="2 3" key="1">
    <citation type="submission" date="2016-11" db="EMBL/GenBank/DDBJ databases">
        <authorList>
            <person name="Jaros S."/>
            <person name="Januszkiewicz K."/>
            <person name="Wedrychowicz H."/>
        </authorList>
    </citation>
    <scope>NUCLEOTIDE SEQUENCE [LARGE SCALE GENOMIC DNA]</scope>
    <source>
        <strain evidence="2 3">DSM 9297</strain>
    </source>
</reference>
<proteinExistence type="predicted"/>
<gene>
    <name evidence="2" type="ORF">SAMN05443636_0228</name>
</gene>
<protein>
    <submittedName>
        <fullName evidence="2">Uncharacterized protein</fullName>
    </submittedName>
</protein>
<accession>A0A1M5JSC8</accession>
<keyword evidence="3" id="KW-1185">Reference proteome</keyword>
<feature type="region of interest" description="Disordered" evidence="1">
    <location>
        <begin position="79"/>
        <end position="98"/>
    </location>
</feature>
<dbReference type="AlphaFoldDB" id="A0A1M5JSC8"/>
<organism evidence="2 3">
    <name type="scientific">Halobaculum gomorrense</name>
    <dbReference type="NCBI Taxonomy" id="43928"/>
    <lineage>
        <taxon>Archaea</taxon>
        <taxon>Methanobacteriati</taxon>
        <taxon>Methanobacteriota</taxon>
        <taxon>Stenosarchaea group</taxon>
        <taxon>Halobacteria</taxon>
        <taxon>Halobacteriales</taxon>
        <taxon>Haloferacaceae</taxon>
        <taxon>Halobaculum</taxon>
    </lineage>
</organism>
<evidence type="ECO:0000313" key="3">
    <source>
        <dbReference type="Proteomes" id="UP000184357"/>
    </source>
</evidence>
<evidence type="ECO:0000313" key="2">
    <source>
        <dbReference type="EMBL" id="SHG42883.1"/>
    </source>
</evidence>